<evidence type="ECO:0000313" key="10">
    <source>
        <dbReference type="EMBL" id="AZN42908.1"/>
    </source>
</evidence>
<dbReference type="Pfam" id="PF25198">
    <property type="entry name" value="Spore_GerAC_N"/>
    <property type="match status" value="1"/>
</dbReference>
<dbReference type="InterPro" id="IPR057336">
    <property type="entry name" value="GerAC_N"/>
</dbReference>
<keyword evidence="3" id="KW-0309">Germination</keyword>
<dbReference type="Pfam" id="PF05504">
    <property type="entry name" value="Spore_GerAC"/>
    <property type="match status" value="1"/>
</dbReference>
<organism evidence="10 11">
    <name type="scientific">Paenibacillus albus</name>
    <dbReference type="NCBI Taxonomy" id="2495582"/>
    <lineage>
        <taxon>Bacteria</taxon>
        <taxon>Bacillati</taxon>
        <taxon>Bacillota</taxon>
        <taxon>Bacilli</taxon>
        <taxon>Bacillales</taxon>
        <taxon>Paenibacillaceae</taxon>
        <taxon>Paenibacillus</taxon>
    </lineage>
</organism>
<dbReference type="AlphaFoldDB" id="A0A3Q8X8F0"/>
<gene>
    <name evidence="10" type="ORF">EJC50_26840</name>
</gene>
<evidence type="ECO:0000313" key="11">
    <source>
        <dbReference type="Proteomes" id="UP000272528"/>
    </source>
</evidence>
<dbReference type="GO" id="GO:0016020">
    <property type="term" value="C:membrane"/>
    <property type="evidence" value="ECO:0007669"/>
    <property type="project" value="UniProtKB-SubCell"/>
</dbReference>
<reference evidence="11" key="1">
    <citation type="submission" date="2018-12" db="EMBL/GenBank/DDBJ databases">
        <title>Genome sequence of Peanibacillus sp.</title>
        <authorList>
            <person name="Subramani G."/>
            <person name="Srinivasan S."/>
            <person name="Kim M.K."/>
        </authorList>
    </citation>
    <scope>NUCLEOTIDE SEQUENCE [LARGE SCALE GENOMIC DNA]</scope>
    <source>
        <strain evidence="11">18JY67-1</strain>
    </source>
</reference>
<evidence type="ECO:0000256" key="4">
    <source>
        <dbReference type="ARBA" id="ARBA00022729"/>
    </source>
</evidence>
<evidence type="ECO:0000259" key="8">
    <source>
        <dbReference type="Pfam" id="PF05504"/>
    </source>
</evidence>
<evidence type="ECO:0000256" key="7">
    <source>
        <dbReference type="ARBA" id="ARBA00023288"/>
    </source>
</evidence>
<dbReference type="Gene3D" id="3.30.300.210">
    <property type="entry name" value="Nutrient germinant receptor protein C, domain 3"/>
    <property type="match status" value="1"/>
</dbReference>
<dbReference type="KEGG" id="palb:EJC50_26840"/>
<dbReference type="NCBIfam" id="TIGR02887">
    <property type="entry name" value="spore_ger_x_C"/>
    <property type="match status" value="1"/>
</dbReference>
<evidence type="ECO:0000256" key="1">
    <source>
        <dbReference type="ARBA" id="ARBA00004635"/>
    </source>
</evidence>
<evidence type="ECO:0000259" key="9">
    <source>
        <dbReference type="Pfam" id="PF25198"/>
    </source>
</evidence>
<keyword evidence="4" id="KW-0732">Signal</keyword>
<accession>A0A3Q8X8F0</accession>
<evidence type="ECO:0000256" key="6">
    <source>
        <dbReference type="ARBA" id="ARBA00023139"/>
    </source>
</evidence>
<dbReference type="Proteomes" id="UP000272528">
    <property type="component" value="Chromosome"/>
</dbReference>
<protein>
    <submittedName>
        <fullName evidence="10">Ger(X)C family spore germination protein</fullName>
    </submittedName>
</protein>
<dbReference type="InterPro" id="IPR008844">
    <property type="entry name" value="Spore_GerAC-like"/>
</dbReference>
<feature type="domain" description="Spore germination GerAC-like C-terminal" evidence="8">
    <location>
        <begin position="223"/>
        <end position="403"/>
    </location>
</feature>
<sequence>MGAGICLSFLATRLYESGPSKGGDQMSRLCRITILVLGILLLPGCYDQMNLEDASIVLMLGLDVDENGKLMIYAQSPVFSKEAKEKSESVAVAADSVRLARSKFDAVLTGITTGGKLQTILIGTRLLQQQDWFKLLDMFYRMPKLTETPRVIIVDGAIKEIFAFKPADKPRLSLHMSKLIDTAHITNITVLTNMQELRRQMKEKGMTPSLSLIRKEKDEIFVKGTALLNKNDALVARLSLQESTLLLLLQDQIHGIPSLTMELKSTANSEDSDNENESTLKSAISFDIATYKRNIHSSMSNGKFRFDIDVQLNIVITDVQTENSNFNRDQKSTVEKMISAYFTKQFNGLIQKCQSKSVDPFGFGLYARAYQYKHWKAVQNEWEEAFSNADVRVNLKTSIKSFGVTE</sequence>
<keyword evidence="5" id="KW-0472">Membrane</keyword>
<dbReference type="OrthoDB" id="2694406at2"/>
<dbReference type="GO" id="GO:0009847">
    <property type="term" value="P:spore germination"/>
    <property type="evidence" value="ECO:0007669"/>
    <property type="project" value="InterPro"/>
</dbReference>
<keyword evidence="7" id="KW-0449">Lipoprotein</keyword>
<dbReference type="PANTHER" id="PTHR35789">
    <property type="entry name" value="SPORE GERMINATION PROTEIN B3"/>
    <property type="match status" value="1"/>
</dbReference>
<proteinExistence type="inferred from homology"/>
<dbReference type="InterPro" id="IPR038501">
    <property type="entry name" value="Spore_GerAC_C_sf"/>
</dbReference>
<dbReference type="EMBL" id="CP034437">
    <property type="protein sequence ID" value="AZN42908.1"/>
    <property type="molecule type" value="Genomic_DNA"/>
</dbReference>
<keyword evidence="11" id="KW-1185">Reference proteome</keyword>
<comment type="subcellular location">
    <subcellularLocation>
        <location evidence="1">Membrane</location>
        <topology evidence="1">Lipid-anchor</topology>
    </subcellularLocation>
</comment>
<comment type="similarity">
    <text evidence="2">Belongs to the GerABKC lipoprotein family.</text>
</comment>
<name>A0A3Q8X8F0_9BACL</name>
<keyword evidence="6" id="KW-0564">Palmitate</keyword>
<dbReference type="PANTHER" id="PTHR35789:SF1">
    <property type="entry name" value="SPORE GERMINATION PROTEIN B3"/>
    <property type="match status" value="1"/>
</dbReference>
<dbReference type="InterPro" id="IPR046953">
    <property type="entry name" value="Spore_GerAC-like_C"/>
</dbReference>
<evidence type="ECO:0000256" key="2">
    <source>
        <dbReference type="ARBA" id="ARBA00007886"/>
    </source>
</evidence>
<evidence type="ECO:0000256" key="3">
    <source>
        <dbReference type="ARBA" id="ARBA00022544"/>
    </source>
</evidence>
<feature type="domain" description="Spore germination protein N-terminal" evidence="9">
    <location>
        <begin position="47"/>
        <end position="214"/>
    </location>
</feature>
<evidence type="ECO:0000256" key="5">
    <source>
        <dbReference type="ARBA" id="ARBA00023136"/>
    </source>
</evidence>